<dbReference type="Pfam" id="PF25967">
    <property type="entry name" value="RND-MFP_C"/>
    <property type="match status" value="1"/>
</dbReference>
<dbReference type="InterPro" id="IPR058626">
    <property type="entry name" value="MdtA-like_b-barrel"/>
</dbReference>
<dbReference type="InterPro" id="IPR006143">
    <property type="entry name" value="RND_pump_MFP"/>
</dbReference>
<dbReference type="EMBL" id="NIDE01000004">
    <property type="protein sequence ID" value="OWK43596.1"/>
    <property type="molecule type" value="Genomic_DNA"/>
</dbReference>
<dbReference type="OrthoDB" id="9806939at2"/>
<dbReference type="InterPro" id="IPR058627">
    <property type="entry name" value="MdtA-like_C"/>
</dbReference>
<sequence>MAQYSYFLTFCRRPSGRVATFLVLGAGLFALGCQQQKQAPAAPPPPLVTVTKPSTASVQAYYEYNGYLDAVESVEIRARVKGYLLAVNFHEGDEVKVGDSLYTIDPREYVAVVAKCKADIAKSTADMANGRAQIQLAQADLDRMNRLAASVSQSEHDKAVATVAANKAQYDVAVANKEAAEAALQTAELDESYTKILAPISGRISRTRVTRGNLVGQGETTLLTTIVSLDPLYVYYDAPEKDLVEYHLSLKDQPKDGAVAALPVAVGVATEEGFPHLGRIDFRENRVDTGTGTVRIRGLVPNPLVGTGNSRVLYPGLFTRVQVPNGSAATRLVLPEDALMTGQEGRYVFVVGKDNVIQKRTVTVGVQVWRAPPPGTPDGPKWTLTNPNPPAPKPDAKIPPPSTSIPVRSVVAILKGLEAGDVVVVNGLQKARPGAPVTPEEWDFSPPAPAPQAKK</sequence>
<evidence type="ECO:0000259" key="6">
    <source>
        <dbReference type="Pfam" id="PF25967"/>
    </source>
</evidence>
<feature type="compositionally biased region" description="Pro residues" evidence="3">
    <location>
        <begin position="446"/>
        <end position="455"/>
    </location>
</feature>
<dbReference type="PANTHER" id="PTHR30158:SF10">
    <property type="entry name" value="CATION EFFLUX PUMP"/>
    <property type="match status" value="1"/>
</dbReference>
<comment type="subcellular location">
    <subcellularLocation>
        <location evidence="1">Cell envelope</location>
    </subcellularLocation>
</comment>
<evidence type="ECO:0000256" key="1">
    <source>
        <dbReference type="ARBA" id="ARBA00004196"/>
    </source>
</evidence>
<evidence type="ECO:0000256" key="3">
    <source>
        <dbReference type="SAM" id="MobiDB-lite"/>
    </source>
</evidence>
<proteinExistence type="inferred from homology"/>
<dbReference type="Gene3D" id="1.10.287.470">
    <property type="entry name" value="Helix hairpin bin"/>
    <property type="match status" value="1"/>
</dbReference>
<gene>
    <name evidence="7" type="ORF">FRUB_03195</name>
</gene>
<dbReference type="InterPro" id="IPR058625">
    <property type="entry name" value="MdtA-like_BSH"/>
</dbReference>
<dbReference type="GO" id="GO:0005886">
    <property type="term" value="C:plasma membrane"/>
    <property type="evidence" value="ECO:0007669"/>
    <property type="project" value="TreeGrafter"/>
</dbReference>
<feature type="compositionally biased region" description="Pro residues" evidence="3">
    <location>
        <begin position="387"/>
        <end position="402"/>
    </location>
</feature>
<reference evidence="8" key="1">
    <citation type="submission" date="2017-06" db="EMBL/GenBank/DDBJ databases">
        <title>Genome analysis of Fimbriiglobus ruber SP5, the first member of the order Planctomycetales with confirmed chitinolytic capability.</title>
        <authorList>
            <person name="Ravin N.V."/>
            <person name="Rakitin A.L."/>
            <person name="Ivanova A.A."/>
            <person name="Beletsky A.V."/>
            <person name="Kulichevskaya I.S."/>
            <person name="Mardanov A.V."/>
            <person name="Dedysh S.N."/>
        </authorList>
    </citation>
    <scope>NUCLEOTIDE SEQUENCE [LARGE SCALE GENOMIC DNA]</scope>
    <source>
        <strain evidence="8">SP5</strain>
    </source>
</reference>
<accession>A0A225E0S1</accession>
<evidence type="ECO:0000313" key="7">
    <source>
        <dbReference type="EMBL" id="OWK43596.1"/>
    </source>
</evidence>
<feature type="region of interest" description="Disordered" evidence="3">
    <location>
        <begin position="368"/>
        <end position="402"/>
    </location>
</feature>
<dbReference type="PANTHER" id="PTHR30158">
    <property type="entry name" value="ACRA/E-RELATED COMPONENT OF DRUG EFFLUX TRANSPORTER"/>
    <property type="match status" value="1"/>
</dbReference>
<dbReference type="Gene3D" id="2.40.420.20">
    <property type="match status" value="1"/>
</dbReference>
<evidence type="ECO:0000256" key="2">
    <source>
        <dbReference type="ARBA" id="ARBA00009477"/>
    </source>
</evidence>
<dbReference type="GO" id="GO:0030313">
    <property type="term" value="C:cell envelope"/>
    <property type="evidence" value="ECO:0007669"/>
    <property type="project" value="UniProtKB-SubCell"/>
</dbReference>
<comment type="caution">
    <text evidence="7">The sequence shown here is derived from an EMBL/GenBank/DDBJ whole genome shotgun (WGS) entry which is preliminary data.</text>
</comment>
<evidence type="ECO:0000259" key="4">
    <source>
        <dbReference type="Pfam" id="PF25917"/>
    </source>
</evidence>
<protein>
    <submittedName>
        <fullName evidence="7">RND efflux system, membrane fusion protein CmeA</fullName>
    </submittedName>
</protein>
<dbReference type="NCBIfam" id="TIGR01730">
    <property type="entry name" value="RND_mfp"/>
    <property type="match status" value="1"/>
</dbReference>
<organism evidence="7 8">
    <name type="scientific">Fimbriiglobus ruber</name>
    <dbReference type="NCBI Taxonomy" id="1908690"/>
    <lineage>
        <taxon>Bacteria</taxon>
        <taxon>Pseudomonadati</taxon>
        <taxon>Planctomycetota</taxon>
        <taxon>Planctomycetia</taxon>
        <taxon>Gemmatales</taxon>
        <taxon>Gemmataceae</taxon>
        <taxon>Fimbriiglobus</taxon>
    </lineage>
</organism>
<dbReference type="Gene3D" id="2.40.30.170">
    <property type="match status" value="1"/>
</dbReference>
<evidence type="ECO:0000313" key="8">
    <source>
        <dbReference type="Proteomes" id="UP000214646"/>
    </source>
</evidence>
<dbReference type="GO" id="GO:0046677">
    <property type="term" value="P:response to antibiotic"/>
    <property type="evidence" value="ECO:0007669"/>
    <property type="project" value="TreeGrafter"/>
</dbReference>
<dbReference type="AlphaFoldDB" id="A0A225E0S1"/>
<feature type="domain" description="Multidrug resistance protein MdtA-like C-terminal permuted SH3" evidence="6">
    <location>
        <begin position="332"/>
        <end position="367"/>
    </location>
</feature>
<keyword evidence="8" id="KW-1185">Reference proteome</keyword>
<feature type="domain" description="Multidrug resistance protein MdtA-like beta-barrel" evidence="5">
    <location>
        <begin position="231"/>
        <end position="323"/>
    </location>
</feature>
<dbReference type="SUPFAM" id="SSF111369">
    <property type="entry name" value="HlyD-like secretion proteins"/>
    <property type="match status" value="1"/>
</dbReference>
<evidence type="ECO:0000259" key="5">
    <source>
        <dbReference type="Pfam" id="PF25944"/>
    </source>
</evidence>
<dbReference type="Proteomes" id="UP000214646">
    <property type="component" value="Unassembled WGS sequence"/>
</dbReference>
<feature type="domain" description="Multidrug resistance protein MdtA-like barrel-sandwich hybrid" evidence="4">
    <location>
        <begin position="73"/>
        <end position="226"/>
    </location>
</feature>
<dbReference type="Gene3D" id="2.40.50.100">
    <property type="match status" value="1"/>
</dbReference>
<comment type="similarity">
    <text evidence="2">Belongs to the membrane fusion protein (MFP) (TC 8.A.1) family.</text>
</comment>
<dbReference type="Pfam" id="PF25917">
    <property type="entry name" value="BSH_RND"/>
    <property type="match status" value="1"/>
</dbReference>
<dbReference type="Pfam" id="PF25944">
    <property type="entry name" value="Beta-barrel_RND"/>
    <property type="match status" value="1"/>
</dbReference>
<dbReference type="GO" id="GO:0022857">
    <property type="term" value="F:transmembrane transporter activity"/>
    <property type="evidence" value="ECO:0007669"/>
    <property type="project" value="InterPro"/>
</dbReference>
<feature type="region of interest" description="Disordered" evidence="3">
    <location>
        <begin position="432"/>
        <end position="455"/>
    </location>
</feature>
<name>A0A225E0S1_9BACT</name>
<dbReference type="RefSeq" id="WP_088254413.1">
    <property type="nucleotide sequence ID" value="NZ_NIDE01000004.1"/>
</dbReference>